<proteinExistence type="predicted"/>
<protein>
    <submittedName>
        <fullName evidence="1">Uncharacterized protein</fullName>
    </submittedName>
</protein>
<organism evidence="1 2">
    <name type="scientific">Pelobates cultripes</name>
    <name type="common">Western spadefoot toad</name>
    <dbReference type="NCBI Taxonomy" id="61616"/>
    <lineage>
        <taxon>Eukaryota</taxon>
        <taxon>Metazoa</taxon>
        <taxon>Chordata</taxon>
        <taxon>Craniata</taxon>
        <taxon>Vertebrata</taxon>
        <taxon>Euteleostomi</taxon>
        <taxon>Amphibia</taxon>
        <taxon>Batrachia</taxon>
        <taxon>Anura</taxon>
        <taxon>Pelobatoidea</taxon>
        <taxon>Pelobatidae</taxon>
        <taxon>Pelobates</taxon>
    </lineage>
</organism>
<dbReference type="Proteomes" id="UP001295444">
    <property type="component" value="Chromosome 07"/>
</dbReference>
<reference evidence="1" key="1">
    <citation type="submission" date="2022-03" db="EMBL/GenBank/DDBJ databases">
        <authorList>
            <person name="Alioto T."/>
            <person name="Alioto T."/>
            <person name="Gomez Garrido J."/>
        </authorList>
    </citation>
    <scope>NUCLEOTIDE SEQUENCE</scope>
</reference>
<dbReference type="AlphaFoldDB" id="A0AAD1SR96"/>
<name>A0AAD1SR96_PELCU</name>
<evidence type="ECO:0000313" key="1">
    <source>
        <dbReference type="EMBL" id="CAH2308199.1"/>
    </source>
</evidence>
<evidence type="ECO:0000313" key="2">
    <source>
        <dbReference type="Proteomes" id="UP001295444"/>
    </source>
</evidence>
<dbReference type="EMBL" id="OW240918">
    <property type="protein sequence ID" value="CAH2308199.1"/>
    <property type="molecule type" value="Genomic_DNA"/>
</dbReference>
<keyword evidence="2" id="KW-1185">Reference proteome</keyword>
<gene>
    <name evidence="1" type="ORF">PECUL_23A057341</name>
</gene>
<sequence>MKDFVFSSKPLETRFNKQHSVMDDIPRLRRNIQSFDFHHCSLGSQGFNRVLLQLFGFAGHGKSSFINSCKYVWDDGEFCNIAKAGRDDGARTTERISYELTKTITLVDNRGCSKMDDYEKGEIFAQLGGSLNGTEWAMASAEINGLRELLTVARDLTEIDSGHMGIWHSVTAFHHRNLPREVAASTQCSPPQFPS</sequence>
<accession>A0AAD1SR96</accession>